<dbReference type="EMBL" id="JBFOLJ010000016">
    <property type="protein sequence ID" value="KAL2469178.1"/>
    <property type="molecule type" value="Genomic_DNA"/>
</dbReference>
<reference evidence="2" key="1">
    <citation type="submission" date="2024-07" db="EMBL/GenBank/DDBJ databases">
        <title>Two chromosome-level genome assemblies of Korean endemic species Abeliophyllum distichum and Forsythia ovata (Oleaceae).</title>
        <authorList>
            <person name="Jang H."/>
        </authorList>
    </citation>
    <scope>NUCLEOTIDE SEQUENCE [LARGE SCALE GENOMIC DNA]</scope>
</reference>
<evidence type="ECO:0000313" key="1">
    <source>
        <dbReference type="EMBL" id="KAL2469178.1"/>
    </source>
</evidence>
<evidence type="ECO:0000313" key="2">
    <source>
        <dbReference type="Proteomes" id="UP001604277"/>
    </source>
</evidence>
<name>A0ABD1Q0P1_9LAMI</name>
<organism evidence="1 2">
    <name type="scientific">Forsythia ovata</name>
    <dbReference type="NCBI Taxonomy" id="205694"/>
    <lineage>
        <taxon>Eukaryota</taxon>
        <taxon>Viridiplantae</taxon>
        <taxon>Streptophyta</taxon>
        <taxon>Embryophyta</taxon>
        <taxon>Tracheophyta</taxon>
        <taxon>Spermatophyta</taxon>
        <taxon>Magnoliopsida</taxon>
        <taxon>eudicotyledons</taxon>
        <taxon>Gunneridae</taxon>
        <taxon>Pentapetalae</taxon>
        <taxon>asterids</taxon>
        <taxon>lamiids</taxon>
        <taxon>Lamiales</taxon>
        <taxon>Oleaceae</taxon>
        <taxon>Forsythieae</taxon>
        <taxon>Forsythia</taxon>
    </lineage>
</organism>
<sequence length="123" mass="14361">MEEYGYNDKIEEPKEFERQLVENLKELIRQENFILEGGSTKQVRETVNIQHSGLLKNDDKARRSSSSTVHVEGALDNQIPSRILSSSIHSFKDNLQPRSFDAKTNWLDLEYRRNRLLPKAMRS</sequence>
<protein>
    <submittedName>
        <fullName evidence="1">Potassium transporter</fullName>
    </submittedName>
</protein>
<gene>
    <name evidence="1" type="ORF">Fot_50754</name>
</gene>
<dbReference type="AlphaFoldDB" id="A0ABD1Q0P1"/>
<keyword evidence="2" id="KW-1185">Reference proteome</keyword>
<dbReference type="Proteomes" id="UP001604277">
    <property type="component" value="Unassembled WGS sequence"/>
</dbReference>
<comment type="caution">
    <text evidence="1">The sequence shown here is derived from an EMBL/GenBank/DDBJ whole genome shotgun (WGS) entry which is preliminary data.</text>
</comment>
<proteinExistence type="predicted"/>
<accession>A0ABD1Q0P1</accession>